<sequence length="116" mass="12879">MSEHHLSVREARAQLADAISRAGAGQTTVITRHARPAAALVPIALLEHYQRLRRAELVRLVEARNLEPACTLAEVHAALWQRRNRELVAGVDRTVHWRPSIGGVTRTPGRERSALS</sequence>
<evidence type="ECO:0000313" key="3">
    <source>
        <dbReference type="EMBL" id="MCP2314008.1"/>
    </source>
</evidence>
<reference evidence="3 4" key="1">
    <citation type="submission" date="2022-06" db="EMBL/GenBank/DDBJ databases">
        <title>Sequencing the genomes of 1000 actinobacteria strains.</title>
        <authorList>
            <person name="Klenk H.-P."/>
        </authorList>
    </citation>
    <scope>NUCLEOTIDE SEQUENCE [LARGE SCALE GENOMIC DNA]</scope>
    <source>
        <strain evidence="3 4">DSM 41656</strain>
    </source>
</reference>
<dbReference type="EMBL" id="JAMZDX010000008">
    <property type="protein sequence ID" value="MCP2314008.1"/>
    <property type="molecule type" value="Genomic_DNA"/>
</dbReference>
<dbReference type="SUPFAM" id="SSF143120">
    <property type="entry name" value="YefM-like"/>
    <property type="match status" value="1"/>
</dbReference>
<dbReference type="Proteomes" id="UP001206483">
    <property type="component" value="Unassembled WGS sequence"/>
</dbReference>
<evidence type="ECO:0000256" key="1">
    <source>
        <dbReference type="ARBA" id="ARBA00009981"/>
    </source>
</evidence>
<accession>A0ABT1JAB5</accession>
<comment type="caution">
    <text evidence="3">The sequence shown here is derived from an EMBL/GenBank/DDBJ whole genome shotgun (WGS) entry which is preliminary data.</text>
</comment>
<keyword evidence="4" id="KW-1185">Reference proteome</keyword>
<dbReference type="NCBIfam" id="TIGR01552">
    <property type="entry name" value="phd_fam"/>
    <property type="match status" value="1"/>
</dbReference>
<name>A0ABT1JAB5_9ACTN</name>
<dbReference type="RefSeq" id="WP_253804342.1">
    <property type="nucleotide sequence ID" value="NZ_BAAAUB010000131.1"/>
</dbReference>
<comment type="function">
    <text evidence="2">Antitoxin component of a type II toxin-antitoxin (TA) system.</text>
</comment>
<dbReference type="InterPro" id="IPR036165">
    <property type="entry name" value="YefM-like_sf"/>
</dbReference>
<protein>
    <recommendedName>
        <fullName evidence="2">Antitoxin</fullName>
    </recommendedName>
</protein>
<evidence type="ECO:0000313" key="4">
    <source>
        <dbReference type="Proteomes" id="UP001206483"/>
    </source>
</evidence>
<evidence type="ECO:0000256" key="2">
    <source>
        <dbReference type="RuleBase" id="RU362080"/>
    </source>
</evidence>
<dbReference type="InterPro" id="IPR006442">
    <property type="entry name" value="Antitoxin_Phd/YefM"/>
</dbReference>
<comment type="similarity">
    <text evidence="1 2">Belongs to the phD/YefM antitoxin family.</text>
</comment>
<dbReference type="Gene3D" id="3.40.1620.10">
    <property type="entry name" value="YefM-like domain"/>
    <property type="match status" value="1"/>
</dbReference>
<gene>
    <name evidence="3" type="ORF">FHR36_007207</name>
</gene>
<dbReference type="Pfam" id="PF02604">
    <property type="entry name" value="PhdYeFM_antitox"/>
    <property type="match status" value="1"/>
</dbReference>
<organism evidence="3 4">
    <name type="scientific">Kitasatospora paracochleata</name>
    <dbReference type="NCBI Taxonomy" id="58354"/>
    <lineage>
        <taxon>Bacteria</taxon>
        <taxon>Bacillati</taxon>
        <taxon>Actinomycetota</taxon>
        <taxon>Actinomycetes</taxon>
        <taxon>Kitasatosporales</taxon>
        <taxon>Streptomycetaceae</taxon>
        <taxon>Kitasatospora</taxon>
    </lineage>
</organism>
<proteinExistence type="inferred from homology"/>